<feature type="binding site" evidence="11">
    <location>
        <begin position="102"/>
        <end position="109"/>
    </location>
    <ligand>
        <name>ATP</name>
        <dbReference type="ChEBI" id="CHEBI:30616"/>
    </ligand>
</feature>
<evidence type="ECO:0000256" key="3">
    <source>
        <dbReference type="ARBA" id="ARBA00008314"/>
    </source>
</evidence>
<protein>
    <submittedName>
        <fullName evidence="14">Myosin IG</fullName>
    </submittedName>
</protein>
<dbReference type="Pfam" id="PF06017">
    <property type="entry name" value="Myosin_TH1"/>
    <property type="match status" value="1"/>
</dbReference>
<gene>
    <name evidence="14" type="primary">myo1g</name>
</gene>
<dbReference type="GO" id="GO:0005938">
    <property type="term" value="C:cell cortex"/>
    <property type="evidence" value="ECO:0007669"/>
    <property type="project" value="UniProtKB-SubCell"/>
</dbReference>
<reference evidence="14" key="2">
    <citation type="submission" date="2025-09" db="UniProtKB">
        <authorList>
            <consortium name="Ensembl"/>
        </authorList>
    </citation>
    <scope>IDENTIFICATION</scope>
</reference>
<keyword evidence="9 11" id="KW-0009">Actin-binding</keyword>
<dbReference type="GO" id="GO:0005524">
    <property type="term" value="F:ATP binding"/>
    <property type="evidence" value="ECO:0007669"/>
    <property type="project" value="UniProtKB-UniRule"/>
</dbReference>
<evidence type="ECO:0000259" key="12">
    <source>
        <dbReference type="PROSITE" id="PS51456"/>
    </source>
</evidence>
<dbReference type="FunFam" id="1.20.58.530:FF:000004">
    <property type="entry name" value="Unconventional myosin ID"/>
    <property type="match status" value="1"/>
</dbReference>
<reference evidence="14" key="1">
    <citation type="submission" date="2025-08" db="UniProtKB">
        <authorList>
            <consortium name="Ensembl"/>
        </authorList>
    </citation>
    <scope>IDENTIFICATION</scope>
</reference>
<dbReference type="Gene3D" id="3.40.850.10">
    <property type="entry name" value="Kinesin motor domain"/>
    <property type="match status" value="1"/>
</dbReference>
<dbReference type="PANTHER" id="PTHR13140:SF381">
    <property type="entry name" value="UNCONVENTIONAL MYOSIN-IG"/>
    <property type="match status" value="1"/>
</dbReference>
<dbReference type="PROSITE" id="PS51757">
    <property type="entry name" value="TH1"/>
    <property type="match status" value="1"/>
</dbReference>
<dbReference type="SUPFAM" id="SSF52540">
    <property type="entry name" value="P-loop containing nucleoside triphosphate hydrolases"/>
    <property type="match status" value="1"/>
</dbReference>
<evidence type="ECO:0000256" key="2">
    <source>
        <dbReference type="ARBA" id="ARBA00004544"/>
    </source>
</evidence>
<dbReference type="GO" id="GO:0030048">
    <property type="term" value="P:actin filament-based movement"/>
    <property type="evidence" value="ECO:0007669"/>
    <property type="project" value="TreeGrafter"/>
</dbReference>
<feature type="domain" description="Myosin motor" evidence="12">
    <location>
        <begin position="9"/>
        <end position="686"/>
    </location>
</feature>
<evidence type="ECO:0000256" key="5">
    <source>
        <dbReference type="ARBA" id="ARBA00022840"/>
    </source>
</evidence>
<dbReference type="SMART" id="SM00242">
    <property type="entry name" value="MYSc"/>
    <property type="match status" value="1"/>
</dbReference>
<evidence type="ECO:0000313" key="14">
    <source>
        <dbReference type="Ensembl" id="ENSSLUP00000008976.1"/>
    </source>
</evidence>
<evidence type="ECO:0000256" key="7">
    <source>
        <dbReference type="ARBA" id="ARBA00023123"/>
    </source>
</evidence>
<keyword evidence="5 11" id="KW-0067">ATP-binding</keyword>
<feature type="region of interest" description="Actin-binding" evidence="11">
    <location>
        <begin position="563"/>
        <end position="585"/>
    </location>
</feature>
<dbReference type="InterPro" id="IPR027417">
    <property type="entry name" value="P-loop_NTPase"/>
</dbReference>
<comment type="subcellular location">
    <subcellularLocation>
        <location evidence="1">Cell projection</location>
    </subcellularLocation>
    <subcellularLocation>
        <location evidence="2">Cytoplasm</location>
        <location evidence="2">Cell cortex</location>
    </subcellularLocation>
</comment>
<dbReference type="Gene3D" id="1.20.58.530">
    <property type="match status" value="1"/>
</dbReference>
<evidence type="ECO:0000256" key="4">
    <source>
        <dbReference type="ARBA" id="ARBA00022741"/>
    </source>
</evidence>
<dbReference type="Gene3D" id="1.20.120.720">
    <property type="entry name" value="Myosin VI head, motor domain, U50 subdomain"/>
    <property type="match status" value="1"/>
</dbReference>
<dbReference type="GO" id="GO:0016459">
    <property type="term" value="C:myosin complex"/>
    <property type="evidence" value="ECO:0007669"/>
    <property type="project" value="UniProtKB-KW"/>
</dbReference>
<evidence type="ECO:0000259" key="13">
    <source>
        <dbReference type="PROSITE" id="PS51757"/>
    </source>
</evidence>
<dbReference type="GO" id="GO:0005902">
    <property type="term" value="C:microvillus"/>
    <property type="evidence" value="ECO:0007669"/>
    <property type="project" value="TreeGrafter"/>
</dbReference>
<dbReference type="GO" id="GO:0051015">
    <property type="term" value="F:actin filament binding"/>
    <property type="evidence" value="ECO:0007669"/>
    <property type="project" value="TreeGrafter"/>
</dbReference>
<accession>A0A8C9XFI1</accession>
<dbReference type="GO" id="GO:0007015">
    <property type="term" value="P:actin filament organization"/>
    <property type="evidence" value="ECO:0007669"/>
    <property type="project" value="TreeGrafter"/>
</dbReference>
<dbReference type="Gene3D" id="1.20.5.4820">
    <property type="match status" value="1"/>
</dbReference>
<evidence type="ECO:0000256" key="1">
    <source>
        <dbReference type="ARBA" id="ARBA00004316"/>
    </source>
</evidence>
<dbReference type="GO" id="GO:0000146">
    <property type="term" value="F:microfilament motor activity"/>
    <property type="evidence" value="ECO:0007669"/>
    <property type="project" value="TreeGrafter"/>
</dbReference>
<dbReference type="CDD" id="cd01378">
    <property type="entry name" value="MYSc_Myo1"/>
    <property type="match status" value="1"/>
</dbReference>
<dbReference type="GO" id="GO:0006897">
    <property type="term" value="P:endocytosis"/>
    <property type="evidence" value="ECO:0007669"/>
    <property type="project" value="TreeGrafter"/>
</dbReference>
<evidence type="ECO:0000256" key="11">
    <source>
        <dbReference type="PROSITE-ProRule" id="PRU00782"/>
    </source>
</evidence>
<keyword evidence="10" id="KW-0966">Cell projection</keyword>
<dbReference type="PROSITE" id="PS51456">
    <property type="entry name" value="MYOSIN_MOTOR"/>
    <property type="match status" value="1"/>
</dbReference>
<keyword evidence="15" id="KW-1185">Reference proteome</keyword>
<comment type="similarity">
    <text evidence="3 11">Belongs to the TRAFAC class myosin-kinesin ATPase superfamily. Myosin family.</text>
</comment>
<keyword evidence="7 11" id="KW-0518">Myosin</keyword>
<name>A0A8C9XFI1_SANLU</name>
<dbReference type="Ensembl" id="ENSSLUT00000009265.1">
    <property type="protein sequence ID" value="ENSSLUP00000008976.1"/>
    <property type="gene ID" value="ENSSLUG00000004127.1"/>
</dbReference>
<dbReference type="GO" id="GO:0005516">
    <property type="term" value="F:calmodulin binding"/>
    <property type="evidence" value="ECO:0007669"/>
    <property type="project" value="UniProtKB-KW"/>
</dbReference>
<sequence>MAELEGLEFGKSDFVLLDEVTMEQFMENLKLRFEKGRIYTYIGEVVVSVNPYRQMDIYGKDTVDAYRGRELYENPPHLYAVSDAAYKAMKRRAKDTCIVISGESGAGKTEASKYIMQYIAAITNPGQRAEVESVKNVLLKSNCVLEAFGNAKTNRNDNSSRFGKYMDINFNFNGEPTGGHINNYLLEKSRVVQQQDGERNFHSFYQLLRGGSDEMLESFHLQNDPAVYIYTREGAATVVSSSPLHLNLHFNKISYLKNSCSYILKQTGNVQFETDGESVQILGLEAIDHIAELTATEADSVIKSLLFRTVATGGGEVIEKGHTEQDACFGRDAFAKALYERLFCWIVNRINSVIEVKDYNPVLHGKNTVIGVLDIYGFEIFENNSFEQFCINYCNEKLQQLFIELILRQEQGEYQREGITWQHIDYFNNQIIVDLVEQPHKGIISILDEACLTVGKVTDTVCLESMDTKLAQHPHYTSRKLSPTDKTMDFQKHFRIRHYAGDVTYSVEGFLDKNKDLLFQDFKRLMYNSADPVLKEMWPDGQLSITEVTKRPLTAATLFKNSIVALVDKLGCKEPYYVRCIKPNEMKSPVLFDDARCQHQVAYLGLMENVMVRRAGFAYRQHYARVLQRYKMTCEYTWPNHLMASDREAVEAIVTQHGFQDDVAYGHTKLFVRTPRSLYTLEQERAALIPILVLFLQKVWRGALARMRCRRMRAIYAIMGCYKRYKVKAHFWEVESRFANVRTMADYGKSVEWPNPPAALSKFHKNTVMLHRRWWARQIVKNIPPSDMLEVRAKVAALTALSGERKDWGVSRAWERDYLANVRITHKQITNKVESGQVLFSGFCRKVNRFNKSTDRGLLITDKCVYKLEPNKQYKVLKRLPLDIFTGLSVTSEVDQMVALHTSSQDDVLLCLQRGELCTNQDRVGELVGALVDHFTRSLKVCRSAVQVHMRGKVKNVTVETRPGQTNADFKKSRDGFILLVPAN</sequence>
<dbReference type="InterPro" id="IPR010926">
    <property type="entry name" value="Myosin_TH1"/>
</dbReference>
<keyword evidence="6" id="KW-0112">Calmodulin-binding</keyword>
<keyword evidence="8 11" id="KW-0505">Motor protein</keyword>
<proteinExistence type="inferred from homology"/>
<dbReference type="InterPro" id="IPR001609">
    <property type="entry name" value="Myosin_head_motor_dom-like"/>
</dbReference>
<evidence type="ECO:0000256" key="9">
    <source>
        <dbReference type="ARBA" id="ARBA00023203"/>
    </source>
</evidence>
<dbReference type="PROSITE" id="PS50096">
    <property type="entry name" value="IQ"/>
    <property type="match status" value="1"/>
</dbReference>
<dbReference type="Proteomes" id="UP000694568">
    <property type="component" value="Unplaced"/>
</dbReference>
<evidence type="ECO:0000256" key="10">
    <source>
        <dbReference type="ARBA" id="ARBA00023273"/>
    </source>
</evidence>
<evidence type="ECO:0000256" key="8">
    <source>
        <dbReference type="ARBA" id="ARBA00023175"/>
    </source>
</evidence>
<evidence type="ECO:0000313" key="15">
    <source>
        <dbReference type="Proteomes" id="UP000694568"/>
    </source>
</evidence>
<evidence type="ECO:0000256" key="6">
    <source>
        <dbReference type="ARBA" id="ARBA00022860"/>
    </source>
</evidence>
<dbReference type="AlphaFoldDB" id="A0A8C9XFI1"/>
<dbReference type="Pfam" id="PF00063">
    <property type="entry name" value="Myosin_head"/>
    <property type="match status" value="1"/>
</dbReference>
<keyword evidence="4 11" id="KW-0547">Nucleotide-binding</keyword>
<feature type="domain" description="TH1" evidence="13">
    <location>
        <begin position="803"/>
        <end position="983"/>
    </location>
</feature>
<dbReference type="Gene3D" id="1.10.10.820">
    <property type="match status" value="1"/>
</dbReference>
<dbReference type="InterPro" id="IPR036072">
    <property type="entry name" value="MYSc_Myo1"/>
</dbReference>
<dbReference type="GO" id="GO:0005886">
    <property type="term" value="C:plasma membrane"/>
    <property type="evidence" value="ECO:0007669"/>
    <property type="project" value="TreeGrafter"/>
</dbReference>
<dbReference type="GeneTree" id="ENSGT00940000158053"/>
<dbReference type="PANTHER" id="PTHR13140">
    <property type="entry name" value="MYOSIN"/>
    <property type="match status" value="1"/>
</dbReference>
<dbReference type="FunFam" id="1.20.5.4820:FF:000003">
    <property type="entry name" value="Unconventional myosin ID"/>
    <property type="match status" value="1"/>
</dbReference>
<organism evidence="14 15">
    <name type="scientific">Sander lucioperca</name>
    <name type="common">Pike-perch</name>
    <name type="synonym">Perca lucioperca</name>
    <dbReference type="NCBI Taxonomy" id="283035"/>
    <lineage>
        <taxon>Eukaryota</taxon>
        <taxon>Metazoa</taxon>
        <taxon>Chordata</taxon>
        <taxon>Craniata</taxon>
        <taxon>Vertebrata</taxon>
        <taxon>Euteleostomi</taxon>
        <taxon>Actinopterygii</taxon>
        <taxon>Neopterygii</taxon>
        <taxon>Teleostei</taxon>
        <taxon>Neoteleostei</taxon>
        <taxon>Acanthomorphata</taxon>
        <taxon>Eupercaria</taxon>
        <taxon>Perciformes</taxon>
        <taxon>Percoidei</taxon>
        <taxon>Percidae</taxon>
        <taxon>Luciopercinae</taxon>
        <taxon>Sander</taxon>
    </lineage>
</organism>
<dbReference type="PRINTS" id="PR00193">
    <property type="entry name" value="MYOSINHEAVY"/>
</dbReference>
<dbReference type="InterPro" id="IPR036961">
    <property type="entry name" value="Kinesin_motor_dom_sf"/>
</dbReference>